<keyword evidence="3" id="KW-1185">Reference proteome</keyword>
<dbReference type="Gene3D" id="3.30.160.670">
    <property type="match status" value="1"/>
</dbReference>
<dbReference type="Pfam" id="PF13590">
    <property type="entry name" value="DUF4136"/>
    <property type="match status" value="1"/>
</dbReference>
<sequence>MKNVFTLVLVLCLASCNTIRVNYDYDKGTDFTNYSTYNYYPDMNTGLSELDTKRLLHAVNAEMQAKGIRFSEDPDFFINIDSESFEVASNNTVGLGLGGTGRSVGGGVSVGIPVGQPKLEREIRFDFVDAKKDELFWQGQGQSNFKENVSPEAREEKLHALAAKVFSKYPPKK</sequence>
<evidence type="ECO:0000313" key="3">
    <source>
        <dbReference type="Proteomes" id="UP000740413"/>
    </source>
</evidence>
<proteinExistence type="predicted"/>
<gene>
    <name evidence="2" type="ORF">HW347_14230</name>
</gene>
<evidence type="ECO:0000259" key="1">
    <source>
        <dbReference type="Pfam" id="PF13590"/>
    </source>
</evidence>
<reference evidence="3" key="1">
    <citation type="submission" date="2023-07" db="EMBL/GenBank/DDBJ databases">
        <title>Zobellia barbeyronii sp. nov., a new marine flavobacterium, isolated from green and red algae.</title>
        <authorList>
            <person name="Nedashkovskaya O.I."/>
            <person name="Otstavnykh N."/>
            <person name="Zhukova N."/>
            <person name="Guzev K."/>
            <person name="Chausova V."/>
            <person name="Tekutyeva L."/>
            <person name="Mikhailov V."/>
            <person name="Isaeva M."/>
        </authorList>
    </citation>
    <scope>NUCLEOTIDE SEQUENCE [LARGE SCALE GENOMIC DNA]</scope>
    <source>
        <strain evidence="3">KMM 6746</strain>
    </source>
</reference>
<dbReference type="RefSeq" id="WP_214612453.1">
    <property type="nucleotide sequence ID" value="NZ_JACATN010000004.1"/>
</dbReference>
<dbReference type="EMBL" id="JACATN010000004">
    <property type="protein sequence ID" value="MBT2162427.1"/>
    <property type="molecule type" value="Genomic_DNA"/>
</dbReference>
<evidence type="ECO:0000313" key="2">
    <source>
        <dbReference type="EMBL" id="MBT2162427.1"/>
    </source>
</evidence>
<comment type="caution">
    <text evidence="2">The sequence shown here is derived from an EMBL/GenBank/DDBJ whole genome shotgun (WGS) entry which is preliminary data.</text>
</comment>
<accession>A0ABS5WJP6</accession>
<name>A0ABS5WJP6_9FLAO</name>
<organism evidence="2 3">
    <name type="scientific">Zobellia barbeyronii</name>
    <dbReference type="NCBI Taxonomy" id="2748009"/>
    <lineage>
        <taxon>Bacteria</taxon>
        <taxon>Pseudomonadati</taxon>
        <taxon>Bacteroidota</taxon>
        <taxon>Flavobacteriia</taxon>
        <taxon>Flavobacteriales</taxon>
        <taxon>Flavobacteriaceae</taxon>
        <taxon>Zobellia</taxon>
    </lineage>
</organism>
<feature type="domain" description="DUF4136" evidence="1">
    <location>
        <begin position="21"/>
        <end position="171"/>
    </location>
</feature>
<dbReference type="Proteomes" id="UP000740413">
    <property type="component" value="Unassembled WGS sequence"/>
</dbReference>
<dbReference type="InterPro" id="IPR025411">
    <property type="entry name" value="DUF4136"/>
</dbReference>
<protein>
    <submittedName>
        <fullName evidence="2">DUF4136 domain-containing protein</fullName>
    </submittedName>
</protein>